<evidence type="ECO:0000256" key="5">
    <source>
        <dbReference type="RuleBase" id="RU003684"/>
    </source>
</evidence>
<proteinExistence type="inferred from homology"/>
<dbReference type="EMBL" id="PVNL01000035">
    <property type="protein sequence ID" value="PRQ08843.1"/>
    <property type="molecule type" value="Genomic_DNA"/>
</dbReference>
<dbReference type="EC" id="3.5.3.22" evidence="6"/>
<dbReference type="InterPro" id="IPR020855">
    <property type="entry name" value="Ureohydrolase_Mn_BS"/>
</dbReference>
<keyword evidence="4" id="KW-0464">Manganese</keyword>
<dbReference type="PROSITE" id="PS51409">
    <property type="entry name" value="ARGINASE_2"/>
    <property type="match status" value="1"/>
</dbReference>
<dbReference type="PIRSF" id="PIRSF036979">
    <property type="entry name" value="Arginase"/>
    <property type="match status" value="1"/>
</dbReference>
<dbReference type="InterPro" id="IPR023696">
    <property type="entry name" value="Ureohydrolase_dom_sf"/>
</dbReference>
<feature type="binding site" evidence="4">
    <location>
        <position position="248"/>
    </location>
    <ligand>
        <name>Mn(2+)</name>
        <dbReference type="ChEBI" id="CHEBI:29035"/>
        <label>1</label>
    </ligand>
</feature>
<gene>
    <name evidence="6" type="primary">pah</name>
    <name evidence="6" type="ORF">ENSA7_14750</name>
</gene>
<dbReference type="SUPFAM" id="SSF52768">
    <property type="entry name" value="Arginase/deacetylase"/>
    <property type="match status" value="1"/>
</dbReference>
<accession>A0A2S9YUT2</accession>
<dbReference type="GO" id="GO:0046872">
    <property type="term" value="F:metal ion binding"/>
    <property type="evidence" value="ECO:0007669"/>
    <property type="project" value="UniProtKB-KW"/>
</dbReference>
<dbReference type="RefSeq" id="WP_106088509.1">
    <property type="nucleotide sequence ID" value="NZ_PVNL01000035.1"/>
</dbReference>
<organism evidence="6 7">
    <name type="scientific">Enhygromyxa salina</name>
    <dbReference type="NCBI Taxonomy" id="215803"/>
    <lineage>
        <taxon>Bacteria</taxon>
        <taxon>Pseudomonadati</taxon>
        <taxon>Myxococcota</taxon>
        <taxon>Polyangia</taxon>
        <taxon>Nannocystales</taxon>
        <taxon>Nannocystaceae</taxon>
        <taxon>Enhygromyxa</taxon>
    </lineage>
</organism>
<evidence type="ECO:0000256" key="3">
    <source>
        <dbReference type="ARBA" id="ARBA00022801"/>
    </source>
</evidence>
<dbReference type="PANTHER" id="PTHR11358:SF26">
    <property type="entry name" value="GUANIDINO ACID HYDROLASE, MITOCHONDRIAL"/>
    <property type="match status" value="1"/>
</dbReference>
<feature type="binding site" evidence="4">
    <location>
        <position position="160"/>
    </location>
    <ligand>
        <name>Mn(2+)</name>
        <dbReference type="ChEBI" id="CHEBI:29035"/>
        <label>1</label>
    </ligand>
</feature>
<sequence length="329" mass="34589">MTKQLSSFEYIRGGQTPFFRLPIAGGGESGGRIGDPTRFAGARAVILGVPWDSGTTYLPGARVAPYHVRRVSAFVSGHHPKHQLDVFERVPAVDGGNIPTTPFDAGLMREAVQAEIAAVCAAGAVPFVVGGDHSVTTPVLRAIHAVHGPVCVVHIDAHFDTSDAAVWGDDFNHGTPIRHAIADGHVARGGLFQIGLRGGWKDADEARISLGHDARLFPASVFERRSAVEIADEIRTAIADRPVYLTIDVDGVDPAFCPGTGTPVPGGLTTREVLCLLDNLAGVRVVGMDLVEVSPPHDHADITSIFAAHAVFAGLGLLAVSDAQANPRP</sequence>
<dbReference type="InterPro" id="IPR006035">
    <property type="entry name" value="Ureohydrolase"/>
</dbReference>
<name>A0A2S9YUT2_9BACT</name>
<feature type="binding site" evidence="4">
    <location>
        <position position="158"/>
    </location>
    <ligand>
        <name>Mn(2+)</name>
        <dbReference type="ChEBI" id="CHEBI:29035"/>
        <label>1</label>
    </ligand>
</feature>
<evidence type="ECO:0000256" key="4">
    <source>
        <dbReference type="PIRSR" id="PIRSR036979-1"/>
    </source>
</evidence>
<keyword evidence="2 4" id="KW-0479">Metal-binding</keyword>
<dbReference type="Proteomes" id="UP000238823">
    <property type="component" value="Unassembled WGS sequence"/>
</dbReference>
<dbReference type="Gene3D" id="3.40.800.10">
    <property type="entry name" value="Ureohydrolase domain"/>
    <property type="match status" value="1"/>
</dbReference>
<dbReference type="GO" id="GO:0033389">
    <property type="term" value="P:putrescine biosynthetic process from arginine, via agmatine"/>
    <property type="evidence" value="ECO:0007669"/>
    <property type="project" value="TreeGrafter"/>
</dbReference>
<dbReference type="GO" id="GO:0033972">
    <property type="term" value="F:proclavaminate amidinohydrolase activity"/>
    <property type="evidence" value="ECO:0007669"/>
    <property type="project" value="UniProtKB-EC"/>
</dbReference>
<reference evidence="6 7" key="1">
    <citation type="submission" date="2018-03" db="EMBL/GenBank/DDBJ databases">
        <title>Draft Genome Sequences of the Obligatory Marine Myxobacteria Enhygromyxa salina SWB007.</title>
        <authorList>
            <person name="Poehlein A."/>
            <person name="Moghaddam J.A."/>
            <person name="Harms H."/>
            <person name="Alanjari M."/>
            <person name="Koenig G.M."/>
            <person name="Daniel R."/>
            <person name="Schaeberle T.F."/>
        </authorList>
    </citation>
    <scope>NUCLEOTIDE SEQUENCE [LARGE SCALE GENOMIC DNA]</scope>
    <source>
        <strain evidence="6 7">SWB007</strain>
    </source>
</reference>
<feature type="binding site" evidence="4">
    <location>
        <position position="250"/>
    </location>
    <ligand>
        <name>Mn(2+)</name>
        <dbReference type="ChEBI" id="CHEBI:29035"/>
        <label>1</label>
    </ligand>
</feature>
<dbReference type="PROSITE" id="PS01053">
    <property type="entry name" value="ARGINASE_1"/>
    <property type="match status" value="1"/>
</dbReference>
<evidence type="ECO:0000313" key="7">
    <source>
        <dbReference type="Proteomes" id="UP000238823"/>
    </source>
</evidence>
<dbReference type="PRINTS" id="PR00116">
    <property type="entry name" value="ARGINASE"/>
</dbReference>
<comment type="caution">
    <text evidence="6">The sequence shown here is derived from an EMBL/GenBank/DDBJ whole genome shotgun (WGS) entry which is preliminary data.</text>
</comment>
<comment type="cofactor">
    <cofactor evidence="4">
        <name>Mn(2+)</name>
        <dbReference type="ChEBI" id="CHEBI:29035"/>
    </cofactor>
    <text evidence="4">Binds 2 manganese ions per subunit.</text>
</comment>
<feature type="binding site" evidence="4">
    <location>
        <position position="133"/>
    </location>
    <ligand>
        <name>Mn(2+)</name>
        <dbReference type="ChEBI" id="CHEBI:29035"/>
        <label>1</label>
    </ligand>
</feature>
<evidence type="ECO:0000256" key="1">
    <source>
        <dbReference type="ARBA" id="ARBA00009227"/>
    </source>
</evidence>
<dbReference type="OrthoDB" id="9789727at2"/>
<evidence type="ECO:0000256" key="2">
    <source>
        <dbReference type="ARBA" id="ARBA00022723"/>
    </source>
</evidence>
<dbReference type="AlphaFoldDB" id="A0A2S9YUT2"/>
<dbReference type="InterPro" id="IPR005925">
    <property type="entry name" value="Agmatinase-rel"/>
</dbReference>
<evidence type="ECO:0000313" key="6">
    <source>
        <dbReference type="EMBL" id="PRQ08843.1"/>
    </source>
</evidence>
<protein>
    <submittedName>
        <fullName evidence="6">Proclavaminate amidinohydrolase</fullName>
        <ecNumber evidence="6">3.5.3.22</ecNumber>
    </submittedName>
</protein>
<dbReference type="PANTHER" id="PTHR11358">
    <property type="entry name" value="ARGINASE/AGMATINASE"/>
    <property type="match status" value="1"/>
</dbReference>
<comment type="similarity">
    <text evidence="1">Belongs to the arginase family. Agmatinase subfamily.</text>
</comment>
<dbReference type="Pfam" id="PF00491">
    <property type="entry name" value="Arginase"/>
    <property type="match status" value="1"/>
</dbReference>
<dbReference type="GO" id="GO:0008783">
    <property type="term" value="F:agmatinase activity"/>
    <property type="evidence" value="ECO:0007669"/>
    <property type="project" value="TreeGrafter"/>
</dbReference>
<feature type="binding site" evidence="4">
    <location>
        <position position="156"/>
    </location>
    <ligand>
        <name>Mn(2+)</name>
        <dbReference type="ChEBI" id="CHEBI:29035"/>
        <label>1</label>
    </ligand>
</feature>
<dbReference type="NCBIfam" id="TIGR01230">
    <property type="entry name" value="agmatinase"/>
    <property type="match status" value="1"/>
</dbReference>
<keyword evidence="3 5" id="KW-0378">Hydrolase</keyword>